<evidence type="ECO:0000313" key="4">
    <source>
        <dbReference type="Proteomes" id="UP000219546"/>
    </source>
</evidence>
<organism evidence="3 4">
    <name type="scientific">Bacillus oleivorans</name>
    <dbReference type="NCBI Taxonomy" id="1448271"/>
    <lineage>
        <taxon>Bacteria</taxon>
        <taxon>Bacillati</taxon>
        <taxon>Bacillota</taxon>
        <taxon>Bacilli</taxon>
        <taxon>Bacillales</taxon>
        <taxon>Bacillaceae</taxon>
        <taxon>Bacillus</taxon>
    </lineage>
</organism>
<dbReference type="OrthoDB" id="2942004at2"/>
<dbReference type="Gene3D" id="2.160.20.10">
    <property type="entry name" value="Single-stranded right-handed beta-helix, Pectin lyase-like"/>
    <property type="match status" value="1"/>
</dbReference>
<dbReference type="AlphaFoldDB" id="A0A285D656"/>
<accession>A0A285D656</accession>
<dbReference type="InterPro" id="IPR024535">
    <property type="entry name" value="RHGA/B-epi-like_pectate_lyase"/>
</dbReference>
<gene>
    <name evidence="3" type="ORF">SAMN05877753_111150</name>
</gene>
<dbReference type="InterPro" id="IPR012334">
    <property type="entry name" value="Pectin_lyas_fold"/>
</dbReference>
<name>A0A285D656_9BACI</name>
<dbReference type="EMBL" id="OAOP01000011">
    <property type="protein sequence ID" value="SNX75314.1"/>
    <property type="molecule type" value="Genomic_DNA"/>
</dbReference>
<dbReference type="SUPFAM" id="SSF51126">
    <property type="entry name" value="Pectin lyase-like"/>
    <property type="match status" value="1"/>
</dbReference>
<sequence>MALTKQGEFTKKVTDLPDTPSPDYTPTEIKTYFQTPADELKTTLNKLIDDLVANTGAGQLGAKDEIGATTTIQAMLDKLKNKTDRTGNHQGTWQGLTPSGIGSETINGSRLDIVEGEHVNVKRFGAKGDEVTDDTQAIKDAIAHANANNLNVYIPKGVYKVTSTITLPTGVNLIGAGGWTQRTTIAQVGDFNLFEMVGGYSGGKIEGIHITGFGTNGATNTAIYVKRSGVALYDISIQSYKGTAINMDGSISLGTGSWFSKLDRIKIVGFVENGVYYTNRGIILGENFNSSFLTNFTIHYCKVALETKVVNNILVSKGNISENKDVDSFGVKMTDAGTNVKLSDIHFEGNKNGIQISKGNIVILDNLISNGYSIQDVFIDIPAGSIAQNVSIQNCRSFGSSVADVRADGYKTYKLNVINCSLTSATPILNLNNSEIVITSNGVTTKDPGSLEPLQLDKSVVLTADTTLLKNQTNTRILCNSGTVINLTLPAYLTGLRYTIINTRTSGTVNIASAQFQNFGAETGLITNQLQIFGLGLIEVFSSADRWIVLNQRGAWTKI</sequence>
<proteinExistence type="predicted"/>
<evidence type="ECO:0000313" key="3">
    <source>
        <dbReference type="EMBL" id="SNX75314.1"/>
    </source>
</evidence>
<dbReference type="RefSeq" id="WP_097160412.1">
    <property type="nucleotide sequence ID" value="NZ_JBEPMQ010000014.1"/>
</dbReference>
<evidence type="ECO:0000256" key="1">
    <source>
        <dbReference type="SAM" id="MobiDB-lite"/>
    </source>
</evidence>
<dbReference type="GO" id="GO:0016829">
    <property type="term" value="F:lyase activity"/>
    <property type="evidence" value="ECO:0007669"/>
    <property type="project" value="UniProtKB-KW"/>
</dbReference>
<reference evidence="3 4" key="1">
    <citation type="submission" date="2017-08" db="EMBL/GenBank/DDBJ databases">
        <authorList>
            <person name="de Groot N.N."/>
        </authorList>
    </citation>
    <scope>NUCLEOTIDE SEQUENCE [LARGE SCALE GENOMIC DNA]</scope>
    <source>
        <strain evidence="3 4">JC228</strain>
    </source>
</reference>
<evidence type="ECO:0000259" key="2">
    <source>
        <dbReference type="Pfam" id="PF12708"/>
    </source>
</evidence>
<feature type="region of interest" description="Disordered" evidence="1">
    <location>
        <begin position="1"/>
        <end position="26"/>
    </location>
</feature>
<keyword evidence="3" id="KW-0456">Lyase</keyword>
<dbReference type="Proteomes" id="UP000219546">
    <property type="component" value="Unassembled WGS sequence"/>
</dbReference>
<keyword evidence="4" id="KW-1185">Reference proteome</keyword>
<dbReference type="InterPro" id="IPR011050">
    <property type="entry name" value="Pectin_lyase_fold/virulence"/>
</dbReference>
<protein>
    <submittedName>
        <fullName evidence="3">Pectate lyase-like protein</fullName>
    </submittedName>
</protein>
<feature type="domain" description="Rhamnogalacturonase A/B/Epimerase-like pectate lyase" evidence="2">
    <location>
        <begin position="119"/>
        <end position="191"/>
    </location>
</feature>
<dbReference type="Pfam" id="PF12708">
    <property type="entry name" value="Pect-lyase_RHGA_epim"/>
    <property type="match status" value="1"/>
</dbReference>